<dbReference type="Pfam" id="PF00153">
    <property type="entry name" value="Mito_carr"/>
    <property type="match status" value="2"/>
</dbReference>
<reference evidence="10" key="1">
    <citation type="submission" date="2021-01" db="EMBL/GenBank/DDBJ databases">
        <authorList>
            <person name="Corre E."/>
            <person name="Pelletier E."/>
            <person name="Niang G."/>
            <person name="Scheremetjew M."/>
            <person name="Finn R."/>
            <person name="Kale V."/>
            <person name="Holt S."/>
            <person name="Cochrane G."/>
            <person name="Meng A."/>
            <person name="Brown T."/>
            <person name="Cohen L."/>
        </authorList>
    </citation>
    <scope>NUCLEOTIDE SEQUENCE</scope>
    <source>
        <strain evidence="10">RCC1693</strain>
    </source>
</reference>
<keyword evidence="7 8" id="KW-0472">Membrane</keyword>
<dbReference type="InterPro" id="IPR018108">
    <property type="entry name" value="MCP_transmembrane"/>
</dbReference>
<name>A0A7S2BD50_9STRA</name>
<evidence type="ECO:0008006" key="11">
    <source>
        <dbReference type="Google" id="ProtNLM"/>
    </source>
</evidence>
<dbReference type="AlphaFoldDB" id="A0A7S2BD50"/>
<sequence length="333" mass="35142">MAGGEFLLNLGAMGASSGLSMAFLNPLDTLRLRWQVASSSSAGAGLFPFGRRIVALEGAFRGLVRPGLGANVLSVGACNALKYASYPVIRDALSTTHDGEAEDGVGAMVAASMMSGAMGYAFFAPLYLTKTKLQTLLGTVGPDGRYLDGPRRGHLPAHRSLAQSLGASFREASVALRTASHGGRYGGAHGGAIATLRSLCALWDCGGTTLLVLRGAAISCGQLTFYDLTKRESKRHGVEEGPLLHMGASVVAAFWATTLSLPFDVLLAKWSIASKKEKEQGAWGVARRTLAREGPRILVRGWVPMFSRLTPLYIAGSTIFEQIRIACGVGYYA</sequence>
<evidence type="ECO:0000256" key="6">
    <source>
        <dbReference type="ARBA" id="ARBA00022989"/>
    </source>
</evidence>
<dbReference type="EMBL" id="HBGT01006096">
    <property type="protein sequence ID" value="CAD9393097.1"/>
    <property type="molecule type" value="Transcribed_RNA"/>
</dbReference>
<dbReference type="SUPFAM" id="SSF103506">
    <property type="entry name" value="Mitochondrial carrier"/>
    <property type="match status" value="1"/>
</dbReference>
<dbReference type="InterPro" id="IPR050391">
    <property type="entry name" value="Mito_Metabolite_Transporter"/>
</dbReference>
<accession>A0A7S2BD50</accession>
<evidence type="ECO:0000256" key="1">
    <source>
        <dbReference type="ARBA" id="ARBA00004141"/>
    </source>
</evidence>
<evidence type="ECO:0000256" key="7">
    <source>
        <dbReference type="ARBA" id="ARBA00023136"/>
    </source>
</evidence>
<evidence type="ECO:0000256" key="5">
    <source>
        <dbReference type="ARBA" id="ARBA00022737"/>
    </source>
</evidence>
<evidence type="ECO:0000256" key="9">
    <source>
        <dbReference type="RuleBase" id="RU000488"/>
    </source>
</evidence>
<feature type="repeat" description="Solcar" evidence="8">
    <location>
        <begin position="240"/>
        <end position="326"/>
    </location>
</feature>
<keyword evidence="3 9" id="KW-0813">Transport</keyword>
<comment type="subcellular location">
    <subcellularLocation>
        <location evidence="1">Membrane</location>
        <topology evidence="1">Multi-pass membrane protein</topology>
    </subcellularLocation>
</comment>
<dbReference type="GO" id="GO:0016020">
    <property type="term" value="C:membrane"/>
    <property type="evidence" value="ECO:0007669"/>
    <property type="project" value="UniProtKB-SubCell"/>
</dbReference>
<evidence type="ECO:0000256" key="3">
    <source>
        <dbReference type="ARBA" id="ARBA00022448"/>
    </source>
</evidence>
<keyword evidence="5" id="KW-0677">Repeat</keyword>
<protein>
    <recommendedName>
        <fullName evidence="11">Mitochondrial carrier protein</fullName>
    </recommendedName>
</protein>
<gene>
    <name evidence="10" type="ORF">FPAR1323_LOCUS3332</name>
</gene>
<keyword evidence="4 8" id="KW-0812">Transmembrane</keyword>
<keyword evidence="6" id="KW-1133">Transmembrane helix</keyword>
<evidence type="ECO:0000313" key="10">
    <source>
        <dbReference type="EMBL" id="CAD9393097.1"/>
    </source>
</evidence>
<evidence type="ECO:0000256" key="8">
    <source>
        <dbReference type="PROSITE-ProRule" id="PRU00282"/>
    </source>
</evidence>
<dbReference type="InterPro" id="IPR023395">
    <property type="entry name" value="MCP_dom_sf"/>
</dbReference>
<dbReference type="Gene3D" id="1.50.40.10">
    <property type="entry name" value="Mitochondrial carrier domain"/>
    <property type="match status" value="1"/>
</dbReference>
<dbReference type="PROSITE" id="PS50920">
    <property type="entry name" value="SOLCAR"/>
    <property type="match status" value="1"/>
</dbReference>
<organism evidence="10">
    <name type="scientific">Florenciella parvula</name>
    <dbReference type="NCBI Taxonomy" id="236787"/>
    <lineage>
        <taxon>Eukaryota</taxon>
        <taxon>Sar</taxon>
        <taxon>Stramenopiles</taxon>
        <taxon>Ochrophyta</taxon>
        <taxon>Dictyochophyceae</taxon>
        <taxon>Florenciellales</taxon>
        <taxon>Florenciella</taxon>
    </lineage>
</organism>
<comment type="similarity">
    <text evidence="2 9">Belongs to the mitochondrial carrier (TC 2.A.29) family.</text>
</comment>
<proteinExistence type="inferred from homology"/>
<evidence type="ECO:0000256" key="2">
    <source>
        <dbReference type="ARBA" id="ARBA00006375"/>
    </source>
</evidence>
<dbReference type="PANTHER" id="PTHR45618">
    <property type="entry name" value="MITOCHONDRIAL DICARBOXYLATE CARRIER-RELATED"/>
    <property type="match status" value="1"/>
</dbReference>
<evidence type="ECO:0000256" key="4">
    <source>
        <dbReference type="ARBA" id="ARBA00022692"/>
    </source>
</evidence>